<feature type="compositionally biased region" description="Low complexity" evidence="2">
    <location>
        <begin position="10"/>
        <end position="20"/>
    </location>
</feature>
<name>A0AAV9JHN3_9PEZI</name>
<dbReference type="Proteomes" id="UP001324427">
    <property type="component" value="Unassembled WGS sequence"/>
</dbReference>
<gene>
    <name evidence="3" type="ORF">LTR36_004000</name>
</gene>
<keyword evidence="1" id="KW-0175">Coiled coil</keyword>
<keyword evidence="4" id="KW-1185">Reference proteome</keyword>
<protein>
    <submittedName>
        <fullName evidence="3">Uncharacterized protein</fullName>
    </submittedName>
</protein>
<dbReference type="EMBL" id="JAVFHQ010000023">
    <property type="protein sequence ID" value="KAK4544751.1"/>
    <property type="molecule type" value="Genomic_DNA"/>
</dbReference>
<feature type="coiled-coil region" evidence="1">
    <location>
        <begin position="185"/>
        <end position="219"/>
    </location>
</feature>
<evidence type="ECO:0000256" key="2">
    <source>
        <dbReference type="SAM" id="MobiDB-lite"/>
    </source>
</evidence>
<proteinExistence type="predicted"/>
<evidence type="ECO:0000313" key="4">
    <source>
        <dbReference type="Proteomes" id="UP001324427"/>
    </source>
</evidence>
<evidence type="ECO:0000256" key="1">
    <source>
        <dbReference type="SAM" id="Coils"/>
    </source>
</evidence>
<organism evidence="3 4">
    <name type="scientific">Oleoguttula mirabilis</name>
    <dbReference type="NCBI Taxonomy" id="1507867"/>
    <lineage>
        <taxon>Eukaryota</taxon>
        <taxon>Fungi</taxon>
        <taxon>Dikarya</taxon>
        <taxon>Ascomycota</taxon>
        <taxon>Pezizomycotina</taxon>
        <taxon>Dothideomycetes</taxon>
        <taxon>Dothideomycetidae</taxon>
        <taxon>Mycosphaerellales</taxon>
        <taxon>Teratosphaeriaceae</taxon>
        <taxon>Oleoguttula</taxon>
    </lineage>
</organism>
<sequence>MFFTNADPMSPLSTPTSPTLITGHSTPNQVQEDDEDIMMEDHQPLDPETALVRDELESLHLGPQLIPASYDELHAELRILRLRLTDCDSLHRELGGRYLRLPVASREHREVSSKSKAACAAAFDGANGETVTVVVLQGISAILEAAEVGLRDGDLESGSSNMEIAEELLGQVSGTLVIHSPSSMMSVTNQTAAQLTQTIAQLQKESTRFTRNLTQLQTEFRDLALRFHSLPLQAQSLAAGDVHLAICVHEFTIPASGQDPQIIQHISVLRQLKEEIRSALRAAANKNITPPSPDSEVTDRSGEAKEVMRREIEAAEDKLTIGEDLLESVVDTLSALEMAIFMTQKAATRFEESSSEPFPDIGLPTTTEQPEKYALFHAFMLRLPEAKRMMAELGVSEMVAVEMCSCTMADEDRLLFEGEDDEPMGDELHGEIPIVDDTAGEEFTSRLQAIQADMDRLLGATRHH</sequence>
<accession>A0AAV9JHN3</accession>
<comment type="caution">
    <text evidence="3">The sequence shown here is derived from an EMBL/GenBank/DDBJ whole genome shotgun (WGS) entry which is preliminary data.</text>
</comment>
<feature type="region of interest" description="Disordered" evidence="2">
    <location>
        <begin position="1"/>
        <end position="30"/>
    </location>
</feature>
<dbReference type="AlphaFoldDB" id="A0AAV9JHN3"/>
<reference evidence="3 4" key="1">
    <citation type="submission" date="2021-11" db="EMBL/GenBank/DDBJ databases">
        <title>Black yeast isolated from Biological Soil Crust.</title>
        <authorList>
            <person name="Kurbessoian T."/>
        </authorList>
    </citation>
    <scope>NUCLEOTIDE SEQUENCE [LARGE SCALE GENOMIC DNA]</scope>
    <source>
        <strain evidence="3 4">CCFEE 5522</strain>
    </source>
</reference>
<evidence type="ECO:0000313" key="3">
    <source>
        <dbReference type="EMBL" id="KAK4544751.1"/>
    </source>
</evidence>